<accession>A0A4Q1HC86</accession>
<dbReference type="InterPro" id="IPR036388">
    <property type="entry name" value="WH-like_DNA-bd_sf"/>
</dbReference>
<dbReference type="PROSITE" id="PS50931">
    <property type="entry name" value="HTH_LYSR"/>
    <property type="match status" value="1"/>
</dbReference>
<dbReference type="InterPro" id="IPR036390">
    <property type="entry name" value="WH_DNA-bd_sf"/>
</dbReference>
<dbReference type="EMBL" id="PYAL01000011">
    <property type="protein sequence ID" value="RXN82754.1"/>
    <property type="molecule type" value="Genomic_DNA"/>
</dbReference>
<dbReference type="GO" id="GO:0003700">
    <property type="term" value="F:DNA-binding transcription factor activity"/>
    <property type="evidence" value="ECO:0007669"/>
    <property type="project" value="InterPro"/>
</dbReference>
<dbReference type="Pfam" id="PF03466">
    <property type="entry name" value="LysR_substrate"/>
    <property type="match status" value="1"/>
</dbReference>
<keyword evidence="4" id="KW-0804">Transcription</keyword>
<feature type="domain" description="HTH lysR-type" evidence="5">
    <location>
        <begin position="1"/>
        <end position="58"/>
    </location>
</feature>
<keyword evidence="7" id="KW-1185">Reference proteome</keyword>
<reference evidence="6 7" key="1">
    <citation type="journal article" date="2017" name="Int. J. Syst. Evol. Microbiol.">
        <title>Achromobacter aloeverae sp. nov., isolated from the root of Aloe vera (L.) Burm.f.</title>
        <authorList>
            <person name="Kuncharoen N."/>
            <person name="Muramatsu Y."/>
            <person name="Shibata C."/>
            <person name="Kamakura Y."/>
            <person name="Nakagawa Y."/>
            <person name="Tanasupawat S."/>
        </authorList>
    </citation>
    <scope>NUCLEOTIDE SEQUENCE [LARGE SCALE GENOMIC DNA]</scope>
    <source>
        <strain evidence="6 7">AVA-1</strain>
    </source>
</reference>
<evidence type="ECO:0000256" key="4">
    <source>
        <dbReference type="ARBA" id="ARBA00023163"/>
    </source>
</evidence>
<evidence type="ECO:0000256" key="2">
    <source>
        <dbReference type="ARBA" id="ARBA00023015"/>
    </source>
</evidence>
<evidence type="ECO:0000259" key="5">
    <source>
        <dbReference type="PROSITE" id="PS50931"/>
    </source>
</evidence>
<evidence type="ECO:0000313" key="6">
    <source>
        <dbReference type="EMBL" id="RXN82754.1"/>
    </source>
</evidence>
<dbReference type="Pfam" id="PF00126">
    <property type="entry name" value="HTH_1"/>
    <property type="match status" value="1"/>
</dbReference>
<dbReference type="Proteomes" id="UP000290849">
    <property type="component" value="Unassembled WGS sequence"/>
</dbReference>
<comment type="caution">
    <text evidence="6">The sequence shown here is derived from an EMBL/GenBank/DDBJ whole genome shotgun (WGS) entry which is preliminary data.</text>
</comment>
<organism evidence="6 7">
    <name type="scientific">Achromobacter aloeverae</name>
    <dbReference type="NCBI Taxonomy" id="1750518"/>
    <lineage>
        <taxon>Bacteria</taxon>
        <taxon>Pseudomonadati</taxon>
        <taxon>Pseudomonadota</taxon>
        <taxon>Betaproteobacteria</taxon>
        <taxon>Burkholderiales</taxon>
        <taxon>Alcaligenaceae</taxon>
        <taxon>Achromobacter</taxon>
    </lineage>
</organism>
<dbReference type="InterPro" id="IPR050950">
    <property type="entry name" value="HTH-type_LysR_regulators"/>
</dbReference>
<evidence type="ECO:0000256" key="3">
    <source>
        <dbReference type="ARBA" id="ARBA00023125"/>
    </source>
</evidence>
<keyword evidence="2" id="KW-0805">Transcription regulation</keyword>
<dbReference type="GO" id="GO:0005829">
    <property type="term" value="C:cytosol"/>
    <property type="evidence" value="ECO:0007669"/>
    <property type="project" value="TreeGrafter"/>
</dbReference>
<keyword evidence="3" id="KW-0238">DNA-binding</keyword>
<dbReference type="SUPFAM" id="SSF53850">
    <property type="entry name" value="Periplasmic binding protein-like II"/>
    <property type="match status" value="1"/>
</dbReference>
<dbReference type="Gene3D" id="3.40.190.290">
    <property type="match status" value="1"/>
</dbReference>
<dbReference type="Gene3D" id="1.10.10.10">
    <property type="entry name" value="Winged helix-like DNA-binding domain superfamily/Winged helix DNA-binding domain"/>
    <property type="match status" value="1"/>
</dbReference>
<dbReference type="InterPro" id="IPR000847">
    <property type="entry name" value="LysR_HTH_N"/>
</dbReference>
<dbReference type="SUPFAM" id="SSF46785">
    <property type="entry name" value="Winged helix' DNA-binding domain"/>
    <property type="match status" value="1"/>
</dbReference>
<proteinExistence type="inferred from homology"/>
<dbReference type="AlphaFoldDB" id="A0A4Q1HC86"/>
<dbReference type="GO" id="GO:0003677">
    <property type="term" value="F:DNA binding"/>
    <property type="evidence" value="ECO:0007669"/>
    <property type="project" value="UniProtKB-KW"/>
</dbReference>
<evidence type="ECO:0000256" key="1">
    <source>
        <dbReference type="ARBA" id="ARBA00009437"/>
    </source>
</evidence>
<dbReference type="PANTHER" id="PTHR30419:SF2">
    <property type="entry name" value="LYSR FAMILY TRANSCRIPTIONAL REGULATOR"/>
    <property type="match status" value="1"/>
</dbReference>
<sequence length="303" mass="33615">MDLSALQMLVAAIEERSLSKAGERENLVTSAASKRIAELERQVGTALLLRHNRGVEPTPAGAALYHKARAILQSVRTLEDMCEEFSPDGIPKIRLAANRSAIIEFLPIDIAHFQRQVPRSRVDLVEAYSGDIPRMVSDQEVDLGIYHASGPAPGVLSVPYHNDRVVLVLPQGHPLARASALHLDEARAYDFLGYFPRHSFEAFMELAGPTLSGPLNVKIQVANYEARCRMVREGLGIAIMPEPIADTYLNLLRLVKVALKDEWAARQFYLCARDRLQMRPAAGDLFEFLAAARRGDPAREADR</sequence>
<dbReference type="OrthoDB" id="9785974at2"/>
<dbReference type="InterPro" id="IPR005119">
    <property type="entry name" value="LysR_subst-bd"/>
</dbReference>
<dbReference type="PANTHER" id="PTHR30419">
    <property type="entry name" value="HTH-TYPE TRANSCRIPTIONAL REGULATOR YBHD"/>
    <property type="match status" value="1"/>
</dbReference>
<protein>
    <submittedName>
        <fullName evidence="6">LysR family transcriptional regulator</fullName>
    </submittedName>
</protein>
<evidence type="ECO:0000313" key="7">
    <source>
        <dbReference type="Proteomes" id="UP000290849"/>
    </source>
</evidence>
<name>A0A4Q1HC86_9BURK</name>
<gene>
    <name evidence="6" type="ORF">C7R54_28535</name>
</gene>
<comment type="similarity">
    <text evidence="1">Belongs to the LysR transcriptional regulatory family.</text>
</comment>